<keyword evidence="4" id="KW-1185">Reference proteome</keyword>
<accession>A0A150FCX0</accession>
<protein>
    <submittedName>
        <fullName evidence="3">Uncharacterized protein</fullName>
    </submittedName>
</protein>
<proteinExistence type="predicted"/>
<dbReference type="AlphaFoldDB" id="A0A150FCX0"/>
<dbReference type="OrthoDB" id="10016301at2"/>
<dbReference type="EMBL" id="LSBA01000005">
    <property type="protein sequence ID" value="KXZ22338.1"/>
    <property type="molecule type" value="Genomic_DNA"/>
</dbReference>
<name>A0A150FCX0_9BACI</name>
<evidence type="ECO:0000313" key="4">
    <source>
        <dbReference type="Proteomes" id="UP000075430"/>
    </source>
</evidence>
<dbReference type="STRING" id="1793963.AXI58_10120"/>
<comment type="caution">
    <text evidence="3">The sequence shown here is derived from an EMBL/GenBank/DDBJ whole genome shotgun (WGS) entry which is preliminary data.</text>
</comment>
<dbReference type="RefSeq" id="WP_061520682.1">
    <property type="nucleotide sequence ID" value="NZ_JARLZY010000019.1"/>
</dbReference>
<feature type="region of interest" description="Disordered" evidence="2">
    <location>
        <begin position="249"/>
        <end position="284"/>
    </location>
</feature>
<reference evidence="4" key="1">
    <citation type="submission" date="2016-02" db="EMBL/GenBank/DDBJ databases">
        <authorList>
            <person name="Dunlap C."/>
        </authorList>
    </citation>
    <scope>NUCLEOTIDE SEQUENCE [LARGE SCALE GENOMIC DNA]</scope>
    <source>
        <strain evidence="4">NRRL B-41092</strain>
    </source>
</reference>
<dbReference type="Proteomes" id="UP000075430">
    <property type="component" value="Unassembled WGS sequence"/>
</dbReference>
<evidence type="ECO:0000256" key="2">
    <source>
        <dbReference type="SAM" id="MobiDB-lite"/>
    </source>
</evidence>
<feature type="compositionally biased region" description="Basic and acidic residues" evidence="2">
    <location>
        <begin position="254"/>
        <end position="284"/>
    </location>
</feature>
<feature type="coiled-coil region" evidence="1">
    <location>
        <begin position="216"/>
        <end position="243"/>
    </location>
</feature>
<organism evidence="3 4">
    <name type="scientific">Bacillus nakamurai</name>
    <dbReference type="NCBI Taxonomy" id="1793963"/>
    <lineage>
        <taxon>Bacteria</taxon>
        <taxon>Bacillati</taxon>
        <taxon>Bacillota</taxon>
        <taxon>Bacilli</taxon>
        <taxon>Bacillales</taxon>
        <taxon>Bacillaceae</taxon>
        <taxon>Bacillus</taxon>
    </lineage>
</organism>
<keyword evidence="1" id="KW-0175">Coiled coil</keyword>
<evidence type="ECO:0000256" key="1">
    <source>
        <dbReference type="SAM" id="Coils"/>
    </source>
</evidence>
<evidence type="ECO:0000313" key="3">
    <source>
        <dbReference type="EMBL" id="KXZ22338.1"/>
    </source>
</evidence>
<gene>
    <name evidence="3" type="ORF">AXI58_10120</name>
</gene>
<sequence length="284" mass="32936">MKNTNLYLIKESEREQYMDRIDVLNKVKKLKMLGDKKHTSIKFLSEYFGMKVPTLTTYIHRNNEVLVEDGLKKLEGLELEGFKHKYNMPGKFIKLYIVPKRAVLRLAMILKNSDTAIKVRKELTDQEEGDQQEIVPAVFHGRKEVVAPPSNTNVIKEMMKSNNMQILHEVKNLLTPIFNMQQSVQNMTETSTKEIFDLKNEILSLKHEKTGTNKLLADKDDKINKLSNKVKSQKKRIDKLQELIASELIDHDEDGSKSTKAKKEDNPLKNIKLKMDRNGNLERM</sequence>